<name>A0A644WH53_9ZZZZ</name>
<dbReference type="Pfam" id="PF00679">
    <property type="entry name" value="EFG_C"/>
    <property type="match status" value="1"/>
</dbReference>
<dbReference type="GO" id="GO:0003746">
    <property type="term" value="F:translation elongation factor activity"/>
    <property type="evidence" value="ECO:0007669"/>
    <property type="project" value="UniProtKB-KW"/>
</dbReference>
<evidence type="ECO:0000256" key="1">
    <source>
        <dbReference type="ARBA" id="ARBA00022741"/>
    </source>
</evidence>
<dbReference type="Pfam" id="PF03764">
    <property type="entry name" value="EFG_IV"/>
    <property type="match status" value="1"/>
</dbReference>
<keyword evidence="4" id="KW-0251">Elongation factor</keyword>
<dbReference type="FunFam" id="3.30.230.10:FF:000003">
    <property type="entry name" value="Elongation factor G"/>
    <property type="match status" value="1"/>
</dbReference>
<dbReference type="CDD" id="cd04088">
    <property type="entry name" value="EFG_mtEFG_II"/>
    <property type="match status" value="1"/>
</dbReference>
<organism evidence="4">
    <name type="scientific">bioreactor metagenome</name>
    <dbReference type="NCBI Taxonomy" id="1076179"/>
    <lineage>
        <taxon>unclassified sequences</taxon>
        <taxon>metagenomes</taxon>
        <taxon>ecological metagenomes</taxon>
    </lineage>
</organism>
<dbReference type="InterPro" id="IPR035649">
    <property type="entry name" value="EFG_V"/>
</dbReference>
<dbReference type="InterPro" id="IPR009022">
    <property type="entry name" value="EFG_III"/>
</dbReference>
<dbReference type="NCBIfam" id="NF009381">
    <property type="entry name" value="PRK12740.1-5"/>
    <property type="match status" value="1"/>
</dbReference>
<dbReference type="Pfam" id="PF00009">
    <property type="entry name" value="GTP_EFTU"/>
    <property type="match status" value="1"/>
</dbReference>
<dbReference type="NCBIfam" id="NF009379">
    <property type="entry name" value="PRK12740.1-3"/>
    <property type="match status" value="1"/>
</dbReference>
<gene>
    <name evidence="4" type="primary">fusA_33</name>
    <name evidence="4" type="ORF">SDC9_49165</name>
</gene>
<dbReference type="Pfam" id="PF22042">
    <property type="entry name" value="EF-G_D2"/>
    <property type="match status" value="1"/>
</dbReference>
<dbReference type="InterPro" id="IPR000640">
    <property type="entry name" value="EFG_V-like"/>
</dbReference>
<dbReference type="SUPFAM" id="SSF54211">
    <property type="entry name" value="Ribosomal protein S5 domain 2-like"/>
    <property type="match status" value="1"/>
</dbReference>
<dbReference type="SUPFAM" id="SSF52540">
    <property type="entry name" value="P-loop containing nucleoside triphosphate hydrolases"/>
    <property type="match status" value="1"/>
</dbReference>
<dbReference type="Gene3D" id="3.40.50.300">
    <property type="entry name" value="P-loop containing nucleotide triphosphate hydrolases"/>
    <property type="match status" value="1"/>
</dbReference>
<dbReference type="PROSITE" id="PS51722">
    <property type="entry name" value="G_TR_2"/>
    <property type="match status" value="1"/>
</dbReference>
<dbReference type="InterPro" id="IPR020568">
    <property type="entry name" value="Ribosomal_Su5_D2-typ_SF"/>
</dbReference>
<dbReference type="Gene3D" id="3.30.70.240">
    <property type="match status" value="1"/>
</dbReference>
<dbReference type="SMART" id="SM00889">
    <property type="entry name" value="EFG_IV"/>
    <property type="match status" value="1"/>
</dbReference>
<dbReference type="PANTHER" id="PTHR43261:SF6">
    <property type="entry name" value="ELONGATION FACTOR G-LIKE PROTEIN"/>
    <property type="match status" value="1"/>
</dbReference>
<dbReference type="InterPro" id="IPR047872">
    <property type="entry name" value="EFG_IV"/>
</dbReference>
<dbReference type="GO" id="GO:0005525">
    <property type="term" value="F:GTP binding"/>
    <property type="evidence" value="ECO:0007669"/>
    <property type="project" value="UniProtKB-KW"/>
</dbReference>
<keyword evidence="1" id="KW-0547">Nucleotide-binding</keyword>
<dbReference type="GO" id="GO:0032790">
    <property type="term" value="P:ribosome disassembly"/>
    <property type="evidence" value="ECO:0007669"/>
    <property type="project" value="TreeGrafter"/>
</dbReference>
<dbReference type="AlphaFoldDB" id="A0A644WH53"/>
<dbReference type="InterPro" id="IPR005225">
    <property type="entry name" value="Small_GTP-bd"/>
</dbReference>
<dbReference type="Pfam" id="PF14492">
    <property type="entry name" value="EFG_III"/>
    <property type="match status" value="1"/>
</dbReference>
<dbReference type="PRINTS" id="PR00315">
    <property type="entry name" value="ELONGATNFCT"/>
</dbReference>
<dbReference type="InterPro" id="IPR009000">
    <property type="entry name" value="Transl_B-barrel_sf"/>
</dbReference>
<evidence type="ECO:0000256" key="2">
    <source>
        <dbReference type="ARBA" id="ARBA00023134"/>
    </source>
</evidence>
<dbReference type="NCBIfam" id="NF009891">
    <property type="entry name" value="PRK13351.1-1"/>
    <property type="match status" value="1"/>
</dbReference>
<dbReference type="SUPFAM" id="SSF50447">
    <property type="entry name" value="Translation proteins"/>
    <property type="match status" value="1"/>
</dbReference>
<evidence type="ECO:0000259" key="3">
    <source>
        <dbReference type="PROSITE" id="PS51722"/>
    </source>
</evidence>
<dbReference type="InterPro" id="IPR053905">
    <property type="entry name" value="EF-G-like_DII"/>
</dbReference>
<proteinExistence type="predicted"/>
<sequence>MTFRNENVYKTQQGEDTIMSYSAQNIRNICLLGHGGSGKTSLAESMLFLTGAIDRLGKSTDGNTVCDYDPEEIKRQISISIAVAPVEYNGVKINVLDTPGYFDFCGEVMEALRVSDAAVIVSTAKGGMSVGAEKAWKYCVKRELPCMFYISKTDEENSDYHSALELLKKTFGSHVVPVAVPILDDKKKVVAMIDVLSKRAYEMKGNKPAEIPVPQDHKDTVEELYNALKESVAETDEALMEKYFSGEDFTSEEMTKGLRAGVRDRSIFPVVFGSALAGLGTSLLMDTVVNLLPNPLEGKGETGEDANGEPVKVEASPSGAPCAFVFKTLSDQYGKYSFVKVISGTLTSDLTLLDSRTGQNEKIGRLYIMRGKKTEEVKELVCGDIGAIAKMERLKTGDTLCDPRKAVKLESLDFPEPCYSVAIAPKTKGQEDKVSGGLTRLNEEDLTFTVTNNAETHQMVVSGTGDMQMDVILARLKSRFGVDSELATPRVPYREKIRKKVKKQGRHRKQSGGHGQFGDVWIEFEPCDSEEMVFEEKVFGGSVPKNFFPAVEKGLRDIVNNGVLAGFPVVYLKCTLVDGSYHPVDSSEMAFKTAAQLAYKAALPEASPVLLEPIGSLKVTIPDNYMGDVIGDLNKRRGRVMGMTPTSDGDQVVEAEVPMAEMTSYAIDLRAITQSRGSFTFHFVRYEEAPPAAQQKAIEEAKALQENE</sequence>
<feature type="domain" description="Tr-type G" evidence="3">
    <location>
        <begin position="24"/>
        <end position="296"/>
    </location>
</feature>
<dbReference type="CDD" id="cd03713">
    <property type="entry name" value="EFG_mtEFG_C"/>
    <property type="match status" value="1"/>
</dbReference>
<evidence type="ECO:0000313" key="4">
    <source>
        <dbReference type="EMBL" id="MPM02907.1"/>
    </source>
</evidence>
<dbReference type="NCBIfam" id="TIGR00231">
    <property type="entry name" value="small_GTP"/>
    <property type="match status" value="1"/>
</dbReference>
<dbReference type="CDD" id="cd16262">
    <property type="entry name" value="EFG_III"/>
    <property type="match status" value="1"/>
</dbReference>
<keyword evidence="2" id="KW-0342">GTP-binding</keyword>
<dbReference type="SMART" id="SM00838">
    <property type="entry name" value="EFG_C"/>
    <property type="match status" value="1"/>
</dbReference>
<comment type="caution">
    <text evidence="4">The sequence shown here is derived from an EMBL/GenBank/DDBJ whole genome shotgun (WGS) entry which is preliminary data.</text>
</comment>
<keyword evidence="4" id="KW-0648">Protein biosynthesis</keyword>
<dbReference type="Gene3D" id="2.40.30.10">
    <property type="entry name" value="Translation factors"/>
    <property type="match status" value="1"/>
</dbReference>
<dbReference type="InterPro" id="IPR035647">
    <property type="entry name" value="EFG_III/V"/>
</dbReference>
<dbReference type="EMBL" id="VSSQ01000907">
    <property type="protein sequence ID" value="MPM02907.1"/>
    <property type="molecule type" value="Genomic_DNA"/>
</dbReference>
<dbReference type="SUPFAM" id="SSF54980">
    <property type="entry name" value="EF-G C-terminal domain-like"/>
    <property type="match status" value="2"/>
</dbReference>
<accession>A0A644WH53</accession>
<dbReference type="InterPro" id="IPR041095">
    <property type="entry name" value="EFG_II"/>
</dbReference>
<dbReference type="GO" id="GO:0003924">
    <property type="term" value="F:GTPase activity"/>
    <property type="evidence" value="ECO:0007669"/>
    <property type="project" value="InterPro"/>
</dbReference>
<dbReference type="Gene3D" id="3.30.70.870">
    <property type="entry name" value="Elongation Factor G (Translational Gtpase), domain 3"/>
    <property type="match status" value="1"/>
</dbReference>
<dbReference type="InterPro" id="IPR014721">
    <property type="entry name" value="Ribsml_uS5_D2-typ_fold_subgr"/>
</dbReference>
<protein>
    <submittedName>
        <fullName evidence="4">Elongation factor G</fullName>
    </submittedName>
</protein>
<dbReference type="InterPro" id="IPR005517">
    <property type="entry name" value="Transl_elong_EFG/EF2_IV"/>
</dbReference>
<dbReference type="PANTHER" id="PTHR43261">
    <property type="entry name" value="TRANSLATION ELONGATION FACTOR G-RELATED"/>
    <property type="match status" value="1"/>
</dbReference>
<reference evidence="4" key="1">
    <citation type="submission" date="2019-08" db="EMBL/GenBank/DDBJ databases">
        <authorList>
            <person name="Kucharzyk K."/>
            <person name="Murdoch R.W."/>
            <person name="Higgins S."/>
            <person name="Loffler F."/>
        </authorList>
    </citation>
    <scope>NUCLEOTIDE SEQUENCE</scope>
</reference>
<dbReference type="Gene3D" id="3.30.230.10">
    <property type="match status" value="1"/>
</dbReference>
<dbReference type="InterPro" id="IPR027417">
    <property type="entry name" value="P-loop_NTPase"/>
</dbReference>
<dbReference type="InterPro" id="IPR000795">
    <property type="entry name" value="T_Tr_GTP-bd_dom"/>
</dbReference>
<dbReference type="CDD" id="cd01434">
    <property type="entry name" value="EFG_mtEFG1_IV"/>
    <property type="match status" value="1"/>
</dbReference>
<dbReference type="FunFam" id="3.30.70.240:FF:000001">
    <property type="entry name" value="Elongation factor G"/>
    <property type="match status" value="1"/>
</dbReference>
<dbReference type="CDD" id="cd04170">
    <property type="entry name" value="EF-G_bact"/>
    <property type="match status" value="1"/>
</dbReference>